<reference evidence="1 2" key="1">
    <citation type="journal article" date="2015" name="Nature">
        <title>rRNA introns, odd ribosomes, and small enigmatic genomes across a large radiation of phyla.</title>
        <authorList>
            <person name="Brown C.T."/>
            <person name="Hug L.A."/>
            <person name="Thomas B.C."/>
            <person name="Sharon I."/>
            <person name="Castelle C.J."/>
            <person name="Singh A."/>
            <person name="Wilkins M.J."/>
            <person name="Williams K.H."/>
            <person name="Banfield J.F."/>
        </authorList>
    </citation>
    <scope>NUCLEOTIDE SEQUENCE [LARGE SCALE GENOMIC DNA]</scope>
</reference>
<sequence>MRIAKILLHSVIGLVTAINLLSPGLFFMGVQTADAATLGAPSTIGYQGRLKSASSGSVVSNGTYYFRFYLYDASTGGTQVTSDTATLTVTNGYFSTNIDLSTDVVDFVNNLWMEIGVSSDGVTYDTMTTRVKLNSSAYSFVTRSIENSASAPATDLFNGRMYFNTTTGKLNVYNGTAWVGVSNNLDDAYNNFGAAASKITIDAAESQTGGLEFELSATNNPNLVIDTQGTGDFVIQDAGSTWAQFTDGQAFDVNGTGAISLDADAASNFNTSVGDLTFEAEIGSLILKGDEAVADAIYLDANDAAGTGITMVTGVTAGYSLSGGPFNVSSTGILNLYGGGAATFGTTVGDVTLSADSGSLIFHGDENVADAIQVVAAAGGIDISASGASAGEDIDITATGSSINLTSTEADSAAIRLDADATTGSGVQIDAYDATNNTSGVVQVDGGTVQINTNSSTGLDLNVLGSGNANIDTTDGDISLTAGGSSGDVSITSSQGDVTINTNTNTKTINIGTTNYNRTVNLSTGTGNDTLNLARVATGSKTINIGNTSGSTTIDIESGTGGVDMDLTATGAFAIDGDLVVIGNAGVDGDVADGDNDLLVAGVLEVDGEFELDGSLDADVTTFDVDASDLISLTSTRNNAQAIYLEATAGGIDIAATGASAGEDIDITSTGSSVNISATEADANAITVFANAEGGAVVVRAGDTADASTADGNDVYVGAEDDILIDANDDMVLTISDDFSLTTLDLILTGTNTTDINATNEAITIDATDTDADGGGTITLTGNDGVAAIATTGNVAFTATAADITNTAGGEFDATSTGLMDLNAGANLDIDVTGSYDMLATTTFSIDGTGASNVSATDGNLTLSTIGSGNLYMSSAAAVDITAVGLIDVNAGANLDIDVTGSYDMLATTTFSIDGTGASNVSATSGNLTLSTITTGDLLMSSAAAIDLQATTGLTIDSAGATAISIGSDNNTGTINIGQGNAGRTINVGTDNTVADTISIGSALDALTLTGDEFALANTGAVSITNGTDVVGLTIAPTIATAIAINLTDADIATALSVAANDIVGTTGLINYTNFDVAADGAVIIAGTADGTDALTLTTGDILVTNGDLDLSGGDFNVALDAGDGASISNAGLPVRKV</sequence>
<protein>
    <submittedName>
        <fullName evidence="1">Uncharacterized protein</fullName>
    </submittedName>
</protein>
<dbReference type="AlphaFoldDB" id="A0A0G1Q5E3"/>
<dbReference type="PATRIC" id="fig|1618994.3.peg.1039"/>
<gene>
    <name evidence="1" type="ORF">UX57_C0024G0016</name>
</gene>
<proteinExistence type="predicted"/>
<name>A0A0G1Q5E3_9BACT</name>
<organism evidence="1 2">
    <name type="scientific">Candidatus Uhrbacteria bacterium GW2011_GWE2_46_68</name>
    <dbReference type="NCBI Taxonomy" id="1618994"/>
    <lineage>
        <taxon>Bacteria</taxon>
        <taxon>Candidatus Uhriibacteriota</taxon>
    </lineage>
</organism>
<evidence type="ECO:0000313" key="1">
    <source>
        <dbReference type="EMBL" id="KKU40144.1"/>
    </source>
</evidence>
<dbReference type="STRING" id="1618994.UX57_C0024G0016"/>
<accession>A0A0G1Q5E3</accession>
<comment type="caution">
    <text evidence="1">The sequence shown here is derived from an EMBL/GenBank/DDBJ whole genome shotgun (WGS) entry which is preliminary data.</text>
</comment>
<evidence type="ECO:0000313" key="2">
    <source>
        <dbReference type="Proteomes" id="UP000034795"/>
    </source>
</evidence>
<dbReference type="EMBL" id="LCMS01000024">
    <property type="protein sequence ID" value="KKU40144.1"/>
    <property type="molecule type" value="Genomic_DNA"/>
</dbReference>
<dbReference type="Proteomes" id="UP000034795">
    <property type="component" value="Unassembled WGS sequence"/>
</dbReference>